<dbReference type="OrthoDB" id="823419at2"/>
<proteinExistence type="predicted"/>
<evidence type="ECO:0000313" key="3">
    <source>
        <dbReference type="EMBL" id="REG98288.1"/>
    </source>
</evidence>
<gene>
    <name evidence="3" type="ORF">C8P67_107215</name>
</gene>
<evidence type="ECO:0000313" key="4">
    <source>
        <dbReference type="Proteomes" id="UP000257136"/>
    </source>
</evidence>
<dbReference type="GO" id="GO:0016757">
    <property type="term" value="F:glycosyltransferase activity"/>
    <property type="evidence" value="ECO:0007669"/>
    <property type="project" value="InterPro"/>
</dbReference>
<dbReference type="Pfam" id="PF00534">
    <property type="entry name" value="Glycos_transf_1"/>
    <property type="match status" value="1"/>
</dbReference>
<dbReference type="InterPro" id="IPR028098">
    <property type="entry name" value="Glyco_trans_4-like_N"/>
</dbReference>
<organism evidence="3 4">
    <name type="scientific">Flavobacterium aquicola</name>
    <dbReference type="NCBI Taxonomy" id="1682742"/>
    <lineage>
        <taxon>Bacteria</taxon>
        <taxon>Pseudomonadati</taxon>
        <taxon>Bacteroidota</taxon>
        <taxon>Flavobacteriia</taxon>
        <taxon>Flavobacteriales</taxon>
        <taxon>Flavobacteriaceae</taxon>
        <taxon>Flavobacterium</taxon>
    </lineage>
</organism>
<accession>A0A3E0EJB5</accession>
<name>A0A3E0EJB5_9FLAO</name>
<evidence type="ECO:0000259" key="1">
    <source>
        <dbReference type="Pfam" id="PF00534"/>
    </source>
</evidence>
<dbReference type="Pfam" id="PF13439">
    <property type="entry name" value="Glyco_transf_4"/>
    <property type="match status" value="1"/>
</dbReference>
<dbReference type="Proteomes" id="UP000257136">
    <property type="component" value="Unassembled WGS sequence"/>
</dbReference>
<dbReference type="Gene3D" id="3.40.50.2000">
    <property type="entry name" value="Glycogen Phosphorylase B"/>
    <property type="match status" value="2"/>
</dbReference>
<feature type="domain" description="Glycosyl transferase family 1" evidence="1">
    <location>
        <begin position="183"/>
        <end position="345"/>
    </location>
</feature>
<dbReference type="PANTHER" id="PTHR45947">
    <property type="entry name" value="SULFOQUINOVOSYL TRANSFERASE SQD2"/>
    <property type="match status" value="1"/>
</dbReference>
<dbReference type="InterPro" id="IPR050194">
    <property type="entry name" value="Glycosyltransferase_grp1"/>
</dbReference>
<sequence>MKTILIAHNYTEDSFAYMSYNLAHHLAERGNRVVFISHKPFFKEIEIVKNEIGEIVIISWPSDKRPTSFKDVLWFSKIYSKYKPEFVIGHFVGSNITISISKLMSSGKVKTLAYYHTLSKQILADSKTSFIKRKILFFRKKIFYKLFCDIVVCPSELAKKDLESFYGVDKGVVVLNPMADRFTAENDKSKENIIISYLGRLDDSKGVIEMVKAFIFYKQKNVNSKIIVKIAGGGSKQKEITALIDNEPAMEFIGGLKYNEIDKFLRDSYFAIIPSKSDNLPTVGLESLMNGTPLLISKATGLSDYLVDSRECFKFEPNVNSIMALFEKIESEKFNYKEMSMNARSTYLNLFSFENYFLSISKLLSKK</sequence>
<protein>
    <submittedName>
        <fullName evidence="3">Glycosyltransferase involved in cell wall biosynthesis</fullName>
    </submittedName>
</protein>
<comment type="caution">
    <text evidence="3">The sequence shown here is derived from an EMBL/GenBank/DDBJ whole genome shotgun (WGS) entry which is preliminary data.</text>
</comment>
<feature type="domain" description="Glycosyltransferase subfamily 4-like N-terminal" evidence="2">
    <location>
        <begin position="20"/>
        <end position="174"/>
    </location>
</feature>
<dbReference type="EMBL" id="QUNI01000007">
    <property type="protein sequence ID" value="REG98288.1"/>
    <property type="molecule type" value="Genomic_DNA"/>
</dbReference>
<keyword evidence="4" id="KW-1185">Reference proteome</keyword>
<dbReference type="InterPro" id="IPR001296">
    <property type="entry name" value="Glyco_trans_1"/>
</dbReference>
<dbReference type="CDD" id="cd03801">
    <property type="entry name" value="GT4_PimA-like"/>
    <property type="match status" value="1"/>
</dbReference>
<dbReference type="PANTHER" id="PTHR45947:SF3">
    <property type="entry name" value="SULFOQUINOVOSYL TRANSFERASE SQD2"/>
    <property type="match status" value="1"/>
</dbReference>
<reference evidence="3 4" key="1">
    <citation type="submission" date="2018-08" db="EMBL/GenBank/DDBJ databases">
        <title>Genomic Encyclopedia of Archaeal and Bacterial Type Strains, Phase II (KMG-II): from individual species to whole genera.</title>
        <authorList>
            <person name="Goeker M."/>
        </authorList>
    </citation>
    <scope>NUCLEOTIDE SEQUENCE [LARGE SCALE GENOMIC DNA]</scope>
    <source>
        <strain evidence="3 4">DSM 100880</strain>
    </source>
</reference>
<dbReference type="RefSeq" id="WP_115813745.1">
    <property type="nucleotide sequence ID" value="NZ_QUNI01000007.1"/>
</dbReference>
<dbReference type="AlphaFoldDB" id="A0A3E0EJB5"/>
<evidence type="ECO:0000259" key="2">
    <source>
        <dbReference type="Pfam" id="PF13439"/>
    </source>
</evidence>
<dbReference type="SUPFAM" id="SSF53756">
    <property type="entry name" value="UDP-Glycosyltransferase/glycogen phosphorylase"/>
    <property type="match status" value="1"/>
</dbReference>
<keyword evidence="3" id="KW-0808">Transferase</keyword>